<evidence type="ECO:0000313" key="1">
    <source>
        <dbReference type="EMBL" id="TFE28653.1"/>
    </source>
</evidence>
<comment type="caution">
    <text evidence="1">The sequence shown here is derived from an EMBL/GenBank/DDBJ whole genome shotgun (WGS) entry which is preliminary data.</text>
</comment>
<name>A0A4Y8M1E1_9BACL</name>
<dbReference type="OrthoDB" id="2369163at2"/>
<keyword evidence="2" id="KW-1185">Reference proteome</keyword>
<dbReference type="EMBL" id="SOMN01000006">
    <property type="protein sequence ID" value="TFE28653.1"/>
    <property type="molecule type" value="Genomic_DNA"/>
</dbReference>
<dbReference type="Proteomes" id="UP000297900">
    <property type="component" value="Unassembled WGS sequence"/>
</dbReference>
<dbReference type="InterPro" id="IPR022368">
    <property type="entry name" value="Thiazole_bacteriocin_mat_put"/>
</dbReference>
<evidence type="ECO:0000313" key="2">
    <source>
        <dbReference type="Proteomes" id="UP000297900"/>
    </source>
</evidence>
<sequence length="656" mass="73313">MTYLNPSMRLKVKGDTFYIPDPNGGVYFRNNLCSFRLEGRTIDQWIEKLIPMFNGEYTLHDLTDGLSDPYIDQVYNIAEILYQNGFIRDISQDRSHQLPDEVLEKHASQIEFLENISNSGAYRFQSYRQAKVLAVGSGPFFVSLVAALLESGLPRFHVLITDSLPTNRQRLMELAADARKTDPEVTLEEVTLLKESMNSWREAVQPFDWILYVSQAGDIKEVRALHTVCREEKKALLPAMVLQQAGLAGPLVHSANEGSWESAWRRIHRSALCKDSQLHTFSSTAGALLSNVIVFELFKTVTGVTDSERNHKFYLLDLETLEGNWHSFLPHPLVTGHTVAERVQDLEMLLEQNSERNKSSGLLPFFSLLTSSESGIFHIWEEGELKQLPLSQCRVQVADPLSEGPAELLPEMICTGLTHEEARREAGLVGIEAYVSRMAGLLGTSIPVHQEVECSMVEPHEFVGIGAGETATEGISRGLQKCLNEELRKQQADQKPSIFKVHLNANALEDERSLFYLQALITMERLPIIGLGAEVCGFPVVWVGTGGLWYGCVGLNVTMALRKALQYSLSKAQNKSACLATQAMEISSVLLEEKGPQNLMIPACEEAVQSEVLQSALQILKRNHKQLLVFDLALEPFLREGMAGVFGVLLREEESR</sequence>
<dbReference type="Gene3D" id="3.40.50.720">
    <property type="entry name" value="NAD(P)-binding Rossmann-like Domain"/>
    <property type="match status" value="1"/>
</dbReference>
<gene>
    <name evidence="1" type="ORF">E2980_07475</name>
</gene>
<dbReference type="AlphaFoldDB" id="A0A4Y8M1E1"/>
<dbReference type="NCBIfam" id="TIGR03693">
    <property type="entry name" value="ocin_ThiF_like"/>
    <property type="match status" value="1"/>
</dbReference>
<accession>A0A4Y8M1E1</accession>
<protein>
    <submittedName>
        <fullName evidence="1">Putative thiazole-containing bacteriocin maturation protein</fullName>
    </submittedName>
</protein>
<organism evidence="1 2">
    <name type="scientific">Cohnella luojiensis</name>
    <dbReference type="NCBI Taxonomy" id="652876"/>
    <lineage>
        <taxon>Bacteria</taxon>
        <taxon>Bacillati</taxon>
        <taxon>Bacillota</taxon>
        <taxon>Bacilli</taxon>
        <taxon>Bacillales</taxon>
        <taxon>Paenibacillaceae</taxon>
        <taxon>Cohnella</taxon>
    </lineage>
</organism>
<reference evidence="1 2" key="1">
    <citation type="submission" date="2019-03" db="EMBL/GenBank/DDBJ databases">
        <title>Cohnella endophytica sp. nov., a novel endophytic bacterium isolated from bark of Sonneratia apetala.</title>
        <authorList>
            <person name="Tuo L."/>
        </authorList>
    </citation>
    <scope>NUCLEOTIDE SEQUENCE [LARGE SCALE GENOMIC DNA]</scope>
    <source>
        <strain evidence="1 2">CCTCC AB 208254</strain>
    </source>
</reference>
<dbReference type="RefSeq" id="WP_135151543.1">
    <property type="nucleotide sequence ID" value="NZ_SOMN01000006.1"/>
</dbReference>
<proteinExistence type="predicted"/>